<dbReference type="HOGENOM" id="CLU_004131_4_1_9"/>
<dbReference type="Proteomes" id="UP000007239">
    <property type="component" value="Chromosome"/>
</dbReference>
<dbReference type="SUPFAM" id="SSF54211">
    <property type="entry name" value="Ribosomal protein S5 domain 2-like"/>
    <property type="match status" value="1"/>
</dbReference>
<dbReference type="eggNOG" id="COG0323">
    <property type="taxonomic scope" value="Bacteria"/>
</dbReference>
<dbReference type="Pfam" id="PF13589">
    <property type="entry name" value="HATPase_c_3"/>
    <property type="match status" value="1"/>
</dbReference>
<evidence type="ECO:0000256" key="3">
    <source>
        <dbReference type="ARBA" id="ARBA00023204"/>
    </source>
</evidence>
<sequence length="609" mass="69928">MNKINLLDDELINKISAGEVVERPMSIVKELVENSIDADSKNITIEIIDGGIPYIKVLDDGCGMNEIDAVLAFGRHATSKIKSTDDLFNIGTLGFRGEALASIAAISKVLLKTKEENSLYGTLINVEGGKILKKVKCGCEKGCSVEVKDVFYNTPARRKFLKRPSTEAMYITDMVAKIALSRPDISFRYIKDKRMEFMTSGNNSVNEVILRLYGDELYSNLIETEYNDEYMNIKIFLCKPSYTRGNRNMQILFVNGRFVKNKIYTTAVEEAYKTLIPVNRYPVVITYLNIDPKNIDVNVHPTKLEVKFSDEKEIFDSIYKSIKNALNRSNLIPTIRHDMFTYADITENKVEEKSNPKQLNMIEEESTNKILEVYPNNKSFVSNVKESSEKAYFDYNDVNAFNKEIENTHIENFNTLPDERDDYKIVGVIFSTYIIVEKDDVIYLVDQHAAHERILYEKFMNMYNNVQGKQTTIPILINIEPGDDVIINENIELFNKLGYKFESFGNNSIVLREVPVVLGQPESRQLFIDIIDKLKRDDFNKDINLKEETIIMMACKKAVKAMDSLSKEEINSLFNDLKVTENPYTCPHGRPVIVSIKKYELEKMFKRIM</sequence>
<dbReference type="InterPro" id="IPR042121">
    <property type="entry name" value="MutL_C_regsub"/>
</dbReference>
<evidence type="ECO:0000256" key="1">
    <source>
        <dbReference type="ARBA" id="ARBA00006082"/>
    </source>
</evidence>
<dbReference type="NCBIfam" id="TIGR00585">
    <property type="entry name" value="mutl"/>
    <property type="match status" value="1"/>
</dbReference>
<dbReference type="Gene3D" id="3.30.1370.100">
    <property type="entry name" value="MutL, C-terminal domain, regulatory subdomain"/>
    <property type="match status" value="1"/>
</dbReference>
<dbReference type="CDD" id="cd00782">
    <property type="entry name" value="MutL_Trans"/>
    <property type="match status" value="1"/>
</dbReference>
<dbReference type="InterPro" id="IPR014790">
    <property type="entry name" value="MutL_C"/>
</dbReference>
<comment type="similarity">
    <text evidence="1 4">Belongs to the DNA mismatch repair MutL/HexB family.</text>
</comment>
<dbReference type="SUPFAM" id="SSF118116">
    <property type="entry name" value="DNA mismatch repair protein MutL"/>
    <property type="match status" value="1"/>
</dbReference>
<dbReference type="SMART" id="SM00853">
    <property type="entry name" value="MutL_C"/>
    <property type="match status" value="1"/>
</dbReference>
<dbReference type="CDD" id="cd16926">
    <property type="entry name" value="HATPase_MutL-MLH-PMS-like"/>
    <property type="match status" value="1"/>
</dbReference>
<dbReference type="EMBL" id="CP002739">
    <property type="protein sequence ID" value="AEF17278.1"/>
    <property type="molecule type" value="Genomic_DNA"/>
</dbReference>
<dbReference type="InterPro" id="IPR020568">
    <property type="entry name" value="Ribosomal_Su5_D2-typ_SF"/>
</dbReference>
<organism evidence="7 8">
    <name type="scientific">Thermoanaerobacterium xylanolyticum (strain ATCC 49914 / DSM 7097 / LX-11)</name>
    <dbReference type="NCBI Taxonomy" id="858215"/>
    <lineage>
        <taxon>Bacteria</taxon>
        <taxon>Bacillati</taxon>
        <taxon>Bacillota</taxon>
        <taxon>Clostridia</taxon>
        <taxon>Thermoanaerobacterales</taxon>
        <taxon>Thermoanaerobacteraceae</taxon>
        <taxon>Thermoanaerobacterium</taxon>
    </lineage>
</organism>
<evidence type="ECO:0000259" key="6">
    <source>
        <dbReference type="SMART" id="SM01340"/>
    </source>
</evidence>
<dbReference type="RefSeq" id="WP_013788020.1">
    <property type="nucleotide sequence ID" value="NC_015555.1"/>
</dbReference>
<dbReference type="Gene3D" id="3.30.565.10">
    <property type="entry name" value="Histidine kinase-like ATPase, C-terminal domain"/>
    <property type="match status" value="1"/>
</dbReference>
<dbReference type="KEGG" id="txy:Thexy_1245"/>
<dbReference type="GO" id="GO:0030983">
    <property type="term" value="F:mismatched DNA binding"/>
    <property type="evidence" value="ECO:0007669"/>
    <property type="project" value="InterPro"/>
</dbReference>
<evidence type="ECO:0000313" key="8">
    <source>
        <dbReference type="Proteomes" id="UP000007239"/>
    </source>
</evidence>
<dbReference type="GO" id="GO:0032300">
    <property type="term" value="C:mismatch repair complex"/>
    <property type="evidence" value="ECO:0007669"/>
    <property type="project" value="InterPro"/>
</dbReference>
<reference evidence="7" key="1">
    <citation type="submission" date="2011-05" db="EMBL/GenBank/DDBJ databases">
        <title>Complete sequence of Thermoanaerobacterium xylanolyticum LX-11.</title>
        <authorList>
            <consortium name="US DOE Joint Genome Institute"/>
            <person name="Lucas S."/>
            <person name="Han J."/>
            <person name="Lapidus A."/>
            <person name="Cheng J.-F."/>
            <person name="Goodwin L."/>
            <person name="Pitluck S."/>
            <person name="Peters L."/>
            <person name="Mikhailova N."/>
            <person name="Lu M."/>
            <person name="Han C."/>
            <person name="Tapia R."/>
            <person name="Land M."/>
            <person name="Hauser L."/>
            <person name="Kyrpides N."/>
            <person name="Ivanova N."/>
            <person name="Pagani I."/>
            <person name="Hemme C."/>
            <person name="Woyke T."/>
        </authorList>
    </citation>
    <scope>NUCLEOTIDE SEQUENCE</scope>
    <source>
        <strain evidence="7">LX-11</strain>
    </source>
</reference>
<name>F6BLN1_THEXL</name>
<dbReference type="Gene3D" id="3.30.1540.20">
    <property type="entry name" value="MutL, C-terminal domain, dimerisation subdomain"/>
    <property type="match status" value="1"/>
</dbReference>
<proteinExistence type="inferred from homology"/>
<dbReference type="GO" id="GO:0006298">
    <property type="term" value="P:mismatch repair"/>
    <property type="evidence" value="ECO:0007669"/>
    <property type="project" value="UniProtKB-UniRule"/>
</dbReference>
<evidence type="ECO:0000259" key="5">
    <source>
        <dbReference type="SMART" id="SM00853"/>
    </source>
</evidence>
<keyword evidence="8" id="KW-1185">Reference proteome</keyword>
<dbReference type="InterPro" id="IPR014762">
    <property type="entry name" value="DNA_mismatch_repair_CS"/>
</dbReference>
<dbReference type="InterPro" id="IPR014721">
    <property type="entry name" value="Ribsml_uS5_D2-typ_fold_subgr"/>
</dbReference>
<dbReference type="GO" id="GO:0016887">
    <property type="term" value="F:ATP hydrolysis activity"/>
    <property type="evidence" value="ECO:0007669"/>
    <property type="project" value="InterPro"/>
</dbReference>
<feature type="domain" description="DNA mismatch repair protein S5" evidence="6">
    <location>
        <begin position="209"/>
        <end position="327"/>
    </location>
</feature>
<dbReference type="GO" id="GO:0005524">
    <property type="term" value="F:ATP binding"/>
    <property type="evidence" value="ECO:0007669"/>
    <property type="project" value="InterPro"/>
</dbReference>
<dbReference type="Pfam" id="PF01119">
    <property type="entry name" value="DNA_mis_repair"/>
    <property type="match status" value="1"/>
</dbReference>
<evidence type="ECO:0000256" key="4">
    <source>
        <dbReference type="HAMAP-Rule" id="MF_00149"/>
    </source>
</evidence>
<dbReference type="InterPro" id="IPR038973">
    <property type="entry name" value="MutL/Mlh/Pms-like"/>
</dbReference>
<dbReference type="PANTHER" id="PTHR10073">
    <property type="entry name" value="DNA MISMATCH REPAIR PROTEIN MLH, PMS, MUTL"/>
    <property type="match status" value="1"/>
</dbReference>
<dbReference type="SUPFAM" id="SSF55874">
    <property type="entry name" value="ATPase domain of HSP90 chaperone/DNA topoisomerase II/histidine kinase"/>
    <property type="match status" value="1"/>
</dbReference>
<dbReference type="AlphaFoldDB" id="F6BLN1"/>
<keyword evidence="2 4" id="KW-0227">DNA damage</keyword>
<dbReference type="GO" id="GO:0140664">
    <property type="term" value="F:ATP-dependent DNA damage sensor activity"/>
    <property type="evidence" value="ECO:0007669"/>
    <property type="project" value="InterPro"/>
</dbReference>
<dbReference type="PANTHER" id="PTHR10073:SF12">
    <property type="entry name" value="DNA MISMATCH REPAIR PROTEIN MLH1"/>
    <property type="match status" value="1"/>
</dbReference>
<feature type="domain" description="MutL C-terminal dimerisation" evidence="5">
    <location>
        <begin position="425"/>
        <end position="565"/>
    </location>
</feature>
<keyword evidence="3 4" id="KW-0234">DNA repair</keyword>
<dbReference type="Gene3D" id="3.30.230.10">
    <property type="match status" value="1"/>
</dbReference>
<evidence type="ECO:0000313" key="7">
    <source>
        <dbReference type="EMBL" id="AEF17278.1"/>
    </source>
</evidence>
<dbReference type="InterPro" id="IPR002099">
    <property type="entry name" value="MutL/Mlh/PMS"/>
</dbReference>
<dbReference type="InterPro" id="IPR042120">
    <property type="entry name" value="MutL_C_dimsub"/>
</dbReference>
<dbReference type="STRING" id="858215.Thexy_1245"/>
<gene>
    <name evidence="4" type="primary">mutL</name>
    <name evidence="7" type="ordered locus">Thexy_1245</name>
</gene>
<dbReference type="Pfam" id="PF08676">
    <property type="entry name" value="MutL_C"/>
    <property type="match status" value="1"/>
</dbReference>
<dbReference type="InterPro" id="IPR036890">
    <property type="entry name" value="HATPase_C_sf"/>
</dbReference>
<protein>
    <recommendedName>
        <fullName evidence="4">DNA mismatch repair protein MutL</fullName>
    </recommendedName>
</protein>
<dbReference type="HAMAP" id="MF_00149">
    <property type="entry name" value="DNA_mis_repair"/>
    <property type="match status" value="1"/>
</dbReference>
<dbReference type="FunFam" id="3.30.565.10:FF:000003">
    <property type="entry name" value="DNA mismatch repair endonuclease MutL"/>
    <property type="match status" value="1"/>
</dbReference>
<comment type="function">
    <text evidence="4">This protein is involved in the repair of mismatches in DNA. It is required for dam-dependent methyl-directed DNA mismatch repair. May act as a 'molecular matchmaker', a protein that promotes the formation of a stable complex between two or more DNA-binding proteins in an ATP-dependent manner without itself being part of a final effector complex.</text>
</comment>
<accession>F6BLN1</accession>
<evidence type="ECO:0000256" key="2">
    <source>
        <dbReference type="ARBA" id="ARBA00022763"/>
    </source>
</evidence>
<dbReference type="PROSITE" id="PS00058">
    <property type="entry name" value="DNA_MISMATCH_REPAIR_1"/>
    <property type="match status" value="1"/>
</dbReference>
<dbReference type="InterPro" id="IPR013507">
    <property type="entry name" value="DNA_mismatch_S5_2-like"/>
</dbReference>
<dbReference type="SMART" id="SM01340">
    <property type="entry name" value="DNA_mis_repair"/>
    <property type="match status" value="1"/>
</dbReference>
<dbReference type="InterPro" id="IPR020667">
    <property type="entry name" value="DNA_mismatch_repair_MutL"/>
</dbReference>
<dbReference type="InterPro" id="IPR037198">
    <property type="entry name" value="MutL_C_sf"/>
</dbReference>